<dbReference type="EMBL" id="LVVZ01000014">
    <property type="protein sequence ID" value="OKL44526.1"/>
    <property type="molecule type" value="Genomic_DNA"/>
</dbReference>
<dbReference type="InterPro" id="IPR011711">
    <property type="entry name" value="GntR_C"/>
</dbReference>
<dbReference type="Pfam" id="PF07729">
    <property type="entry name" value="FCD"/>
    <property type="match status" value="1"/>
</dbReference>
<dbReference type="InterPro" id="IPR036390">
    <property type="entry name" value="WH_DNA-bd_sf"/>
</dbReference>
<sequence>MHLDFVKEFGVSPRQSQRSRKSDFVYFGLKERIIIGDLKPGQTIGEQQIAVDYGCAQGTVREALIRLDNNGLVIRNDYRGTQVSPLCRNEALQMVLIRKQLEKAAARLVASKLPDEVYHNLKLIMNAMYCTAQDGRIYLCSEFDRRFHGLLFAQSGLKGLEPILNRCAIHMHRFTLSGRTEKVNADDVFQRHSHILECYRTGTPEEAAEAISEHIDFLIKTWILNGTEEAV</sequence>
<evidence type="ECO:0000256" key="2">
    <source>
        <dbReference type="ARBA" id="ARBA00023125"/>
    </source>
</evidence>
<evidence type="ECO:0000313" key="5">
    <source>
        <dbReference type="EMBL" id="OKL44526.1"/>
    </source>
</evidence>
<evidence type="ECO:0000259" key="4">
    <source>
        <dbReference type="PROSITE" id="PS50949"/>
    </source>
</evidence>
<dbReference type="SUPFAM" id="SSF46785">
    <property type="entry name" value="Winged helix' DNA-binding domain"/>
    <property type="match status" value="1"/>
</dbReference>
<dbReference type="Proteomes" id="UP000185783">
    <property type="component" value="Unassembled WGS sequence"/>
</dbReference>
<organism evidence="5 6">
    <name type="scientific">Pseudovibrio exalbescens</name>
    <dbReference type="NCBI Taxonomy" id="197461"/>
    <lineage>
        <taxon>Bacteria</taxon>
        <taxon>Pseudomonadati</taxon>
        <taxon>Pseudomonadota</taxon>
        <taxon>Alphaproteobacteria</taxon>
        <taxon>Hyphomicrobiales</taxon>
        <taxon>Stappiaceae</taxon>
        <taxon>Pseudovibrio</taxon>
    </lineage>
</organism>
<dbReference type="AlphaFoldDB" id="A0A1U7JIF0"/>
<reference evidence="5 6" key="1">
    <citation type="submission" date="2016-03" db="EMBL/GenBank/DDBJ databases">
        <title>Genome sequence of Nesiotobacter sp. nov., a moderately halophilic alphaproteobacterium isolated from the Yellow Sea, China.</title>
        <authorList>
            <person name="Zhang G."/>
            <person name="Zhang R."/>
        </authorList>
    </citation>
    <scope>NUCLEOTIDE SEQUENCE [LARGE SCALE GENOMIC DNA]</scope>
    <source>
        <strain evidence="5 6">WB1-6</strain>
    </source>
</reference>
<dbReference type="InterPro" id="IPR036388">
    <property type="entry name" value="WH-like_DNA-bd_sf"/>
</dbReference>
<dbReference type="Gene3D" id="1.20.120.530">
    <property type="entry name" value="GntR ligand-binding domain-like"/>
    <property type="match status" value="1"/>
</dbReference>
<name>A0A1U7JIF0_9HYPH</name>
<keyword evidence="1" id="KW-0805">Transcription regulation</keyword>
<dbReference type="SUPFAM" id="SSF48008">
    <property type="entry name" value="GntR ligand-binding domain-like"/>
    <property type="match status" value="1"/>
</dbReference>
<evidence type="ECO:0000256" key="3">
    <source>
        <dbReference type="ARBA" id="ARBA00023163"/>
    </source>
</evidence>
<dbReference type="Gene3D" id="1.10.10.10">
    <property type="entry name" value="Winged helix-like DNA-binding domain superfamily/Winged helix DNA-binding domain"/>
    <property type="match status" value="1"/>
</dbReference>
<dbReference type="Pfam" id="PF00392">
    <property type="entry name" value="GntR"/>
    <property type="match status" value="1"/>
</dbReference>
<dbReference type="SMART" id="SM00345">
    <property type="entry name" value="HTH_GNTR"/>
    <property type="match status" value="1"/>
</dbReference>
<feature type="domain" description="HTH gntR-type" evidence="4">
    <location>
        <begin position="19"/>
        <end position="86"/>
    </location>
</feature>
<protein>
    <recommendedName>
        <fullName evidence="4">HTH gntR-type domain-containing protein</fullName>
    </recommendedName>
</protein>
<comment type="caution">
    <text evidence="5">The sequence shown here is derived from an EMBL/GenBank/DDBJ whole genome shotgun (WGS) entry which is preliminary data.</text>
</comment>
<dbReference type="PROSITE" id="PS50949">
    <property type="entry name" value="HTH_GNTR"/>
    <property type="match status" value="1"/>
</dbReference>
<evidence type="ECO:0000313" key="6">
    <source>
        <dbReference type="Proteomes" id="UP000185783"/>
    </source>
</evidence>
<dbReference type="InterPro" id="IPR000524">
    <property type="entry name" value="Tscrpt_reg_HTH_GntR"/>
</dbReference>
<keyword evidence="2" id="KW-0238">DNA-binding</keyword>
<dbReference type="SMART" id="SM00895">
    <property type="entry name" value="FCD"/>
    <property type="match status" value="1"/>
</dbReference>
<dbReference type="PANTHER" id="PTHR43537:SF24">
    <property type="entry name" value="GLUCONATE OPERON TRANSCRIPTIONAL REPRESSOR"/>
    <property type="match status" value="1"/>
</dbReference>
<dbReference type="InterPro" id="IPR008920">
    <property type="entry name" value="TF_FadR/GntR_C"/>
</dbReference>
<dbReference type="GO" id="GO:0003677">
    <property type="term" value="F:DNA binding"/>
    <property type="evidence" value="ECO:0007669"/>
    <property type="project" value="UniProtKB-KW"/>
</dbReference>
<accession>A0A1U7JIF0</accession>
<gene>
    <name evidence="5" type="ORF">A3843_09080</name>
</gene>
<keyword evidence="3" id="KW-0804">Transcription</keyword>
<keyword evidence="6" id="KW-1185">Reference proteome</keyword>
<dbReference type="GO" id="GO:0003700">
    <property type="term" value="F:DNA-binding transcription factor activity"/>
    <property type="evidence" value="ECO:0007669"/>
    <property type="project" value="InterPro"/>
</dbReference>
<evidence type="ECO:0000256" key="1">
    <source>
        <dbReference type="ARBA" id="ARBA00023015"/>
    </source>
</evidence>
<dbReference type="PANTHER" id="PTHR43537">
    <property type="entry name" value="TRANSCRIPTIONAL REGULATOR, GNTR FAMILY"/>
    <property type="match status" value="1"/>
</dbReference>
<dbReference type="RefSeq" id="WP_036488365.1">
    <property type="nucleotide sequence ID" value="NZ_LVVZ01000014.1"/>
</dbReference>
<dbReference type="STRING" id="197461.A3843_09080"/>
<proteinExistence type="predicted"/>